<feature type="transmembrane region" description="Helical" evidence="8">
    <location>
        <begin position="197"/>
        <end position="214"/>
    </location>
</feature>
<feature type="transmembrane region" description="Helical" evidence="8">
    <location>
        <begin position="106"/>
        <end position="123"/>
    </location>
</feature>
<evidence type="ECO:0000256" key="6">
    <source>
        <dbReference type="ARBA" id="ARBA00022989"/>
    </source>
</evidence>
<comment type="similarity">
    <text evidence="3">Belongs to the major facilitator superfamily. FHS transporter (TC 2.A.1.7) family.</text>
</comment>
<feature type="transmembrane region" description="Helical" evidence="8">
    <location>
        <begin position="409"/>
        <end position="434"/>
    </location>
</feature>
<comment type="function">
    <text evidence="1">Intake of glucose and galactose.</text>
</comment>
<evidence type="ECO:0000256" key="5">
    <source>
        <dbReference type="ARBA" id="ARBA00022692"/>
    </source>
</evidence>
<dbReference type="PANTHER" id="PTHR43702">
    <property type="entry name" value="L-FUCOSE-PROTON SYMPORTER"/>
    <property type="match status" value="1"/>
</dbReference>
<evidence type="ECO:0000256" key="7">
    <source>
        <dbReference type="ARBA" id="ARBA00023136"/>
    </source>
</evidence>
<feature type="transmembrane region" description="Helical" evidence="8">
    <location>
        <begin position="12"/>
        <end position="33"/>
    </location>
</feature>
<dbReference type="PANTHER" id="PTHR43702:SF12">
    <property type="entry name" value="N-ACETYL GLUCOSAMINE TRANSPORTER NAGP"/>
    <property type="match status" value="1"/>
</dbReference>
<feature type="transmembrane region" description="Helical" evidence="8">
    <location>
        <begin position="286"/>
        <end position="306"/>
    </location>
</feature>
<dbReference type="InterPro" id="IPR011701">
    <property type="entry name" value="MFS"/>
</dbReference>
<dbReference type="InterPro" id="IPR036259">
    <property type="entry name" value="MFS_trans_sf"/>
</dbReference>
<dbReference type="AlphaFoldDB" id="A0A9X1I0G3"/>
<feature type="transmembrane region" description="Helical" evidence="8">
    <location>
        <begin position="82"/>
        <end position="100"/>
    </location>
</feature>
<feature type="transmembrane region" description="Helical" evidence="8">
    <location>
        <begin position="248"/>
        <end position="274"/>
    </location>
</feature>
<keyword evidence="5 8" id="KW-0812">Transmembrane</keyword>
<feature type="transmembrane region" description="Helical" evidence="8">
    <location>
        <begin position="313"/>
        <end position="332"/>
    </location>
</feature>
<evidence type="ECO:0000256" key="2">
    <source>
        <dbReference type="ARBA" id="ARBA00004429"/>
    </source>
</evidence>
<dbReference type="RefSeq" id="WP_226540974.1">
    <property type="nucleotide sequence ID" value="NZ_JAJAPW010000001.1"/>
</dbReference>
<dbReference type="GO" id="GO:1904659">
    <property type="term" value="P:D-glucose transmembrane transport"/>
    <property type="evidence" value="ECO:0007669"/>
    <property type="project" value="InterPro"/>
</dbReference>
<feature type="transmembrane region" description="Helical" evidence="8">
    <location>
        <begin position="370"/>
        <end position="389"/>
    </location>
</feature>
<evidence type="ECO:0000256" key="4">
    <source>
        <dbReference type="ARBA" id="ARBA00022475"/>
    </source>
</evidence>
<comment type="subcellular location">
    <subcellularLocation>
        <location evidence="2">Cell inner membrane</location>
        <topology evidence="2">Multi-pass membrane protein</topology>
    </subcellularLocation>
</comment>
<evidence type="ECO:0000256" key="3">
    <source>
        <dbReference type="ARBA" id="ARBA00009120"/>
    </source>
</evidence>
<dbReference type="Gene3D" id="1.20.1250.20">
    <property type="entry name" value="MFS general substrate transporter like domains"/>
    <property type="match status" value="2"/>
</dbReference>
<keyword evidence="6 8" id="KW-1133">Transmembrane helix</keyword>
<sequence>MAESKVTPNSKNNLIPIIIIAGLFFIFGFVTWINGALIPFMKTINELTDAQSYLVASASYISFVVMALPASYIINKIGYKKGMSLGLIIMAVGALVFIPAAEARTYWIFLSGIFIQGIGMTLLQTASNPYITILGPIESAAKRIAIMGIANKVAGSLGSIIFGALLLSGIDEVKTKLESVSIDEKSALLNTMADSVVTPYITMAVVLVLLGILIRKAPLPHVEATDADSDNTAEAKTKKTSIFQFPHLWLGVLALFVYVGAEVIAGDTIIAYGISLGFPAAEAKYFTTYTLLAMVLTYALGAILIPKYLKQGTALKISAILGIVFSICIILTSGFTSVLFVAALGISNALVWPAVWPLTLDGLGKFTKTASALLIMAISGGAIIPPLYGSIVDVKKLQLISTGLSETEAIASASTSSYWILIPCYAIILFFAIWGHKFKSWTKNQS</sequence>
<feature type="transmembrane region" description="Helical" evidence="8">
    <location>
        <begin position="144"/>
        <end position="167"/>
    </location>
</feature>
<keyword evidence="7 8" id="KW-0472">Membrane</keyword>
<feature type="transmembrane region" description="Helical" evidence="8">
    <location>
        <begin position="53"/>
        <end position="75"/>
    </location>
</feature>
<dbReference type="CDD" id="cd17394">
    <property type="entry name" value="MFS_FucP_like"/>
    <property type="match status" value="1"/>
</dbReference>
<dbReference type="Pfam" id="PF07690">
    <property type="entry name" value="MFS_1"/>
    <property type="match status" value="1"/>
</dbReference>
<gene>
    <name evidence="9" type="ORF">LG649_03595</name>
</gene>
<evidence type="ECO:0000313" key="10">
    <source>
        <dbReference type="Proteomes" id="UP001139199"/>
    </source>
</evidence>
<proteinExistence type="inferred from homology"/>
<dbReference type="Proteomes" id="UP001139199">
    <property type="component" value="Unassembled WGS sequence"/>
</dbReference>
<keyword evidence="10" id="KW-1185">Reference proteome</keyword>
<protein>
    <submittedName>
        <fullName evidence="9">Sugar MFS transporter</fullName>
    </submittedName>
</protein>
<dbReference type="SUPFAM" id="SSF103473">
    <property type="entry name" value="MFS general substrate transporter"/>
    <property type="match status" value="1"/>
</dbReference>
<dbReference type="NCBIfam" id="TIGR01272">
    <property type="entry name" value="gluP"/>
    <property type="match status" value="1"/>
</dbReference>
<dbReference type="GO" id="GO:0055056">
    <property type="term" value="F:D-glucose transmembrane transporter activity"/>
    <property type="evidence" value="ECO:0007669"/>
    <property type="project" value="InterPro"/>
</dbReference>
<accession>A0A9X1I0G3</accession>
<dbReference type="EMBL" id="JAJAPW010000001">
    <property type="protein sequence ID" value="MCB4797912.1"/>
    <property type="molecule type" value="Genomic_DNA"/>
</dbReference>
<comment type="caution">
    <text evidence="9">The sequence shown here is derived from an EMBL/GenBank/DDBJ whole genome shotgun (WGS) entry which is preliminary data.</text>
</comment>
<keyword evidence="4" id="KW-1003">Cell membrane</keyword>
<dbReference type="InterPro" id="IPR005964">
    <property type="entry name" value="Glc/Gal_transptr_bac"/>
</dbReference>
<evidence type="ECO:0000256" key="1">
    <source>
        <dbReference type="ARBA" id="ARBA00003321"/>
    </source>
</evidence>
<dbReference type="InterPro" id="IPR050375">
    <property type="entry name" value="MFS_TsgA-like"/>
</dbReference>
<name>A0A9X1I0G3_9FLAO</name>
<evidence type="ECO:0000256" key="8">
    <source>
        <dbReference type="SAM" id="Phobius"/>
    </source>
</evidence>
<organism evidence="9 10">
    <name type="scientific">Neotamlana laminarinivorans</name>
    <dbReference type="NCBI Taxonomy" id="2883124"/>
    <lineage>
        <taxon>Bacteria</taxon>
        <taxon>Pseudomonadati</taxon>
        <taxon>Bacteroidota</taxon>
        <taxon>Flavobacteriia</taxon>
        <taxon>Flavobacteriales</taxon>
        <taxon>Flavobacteriaceae</taxon>
        <taxon>Neotamlana</taxon>
    </lineage>
</organism>
<evidence type="ECO:0000313" key="9">
    <source>
        <dbReference type="EMBL" id="MCB4797912.1"/>
    </source>
</evidence>
<reference evidence="9" key="1">
    <citation type="submission" date="2021-10" db="EMBL/GenBank/DDBJ databases">
        <title>Tamlana sargassums sp. nov., and Tamlana laminarinivorans sp. nov., two new bacteria isolated from the brown alga.</title>
        <authorList>
            <person name="Li J."/>
        </authorList>
    </citation>
    <scope>NUCLEOTIDE SEQUENCE</scope>
    <source>
        <strain evidence="9">PT2-4</strain>
    </source>
</reference>
<dbReference type="GO" id="GO:0005886">
    <property type="term" value="C:plasma membrane"/>
    <property type="evidence" value="ECO:0007669"/>
    <property type="project" value="UniProtKB-SubCell"/>
</dbReference>
<dbReference type="GO" id="GO:0005354">
    <property type="term" value="F:galactose transmembrane transporter activity"/>
    <property type="evidence" value="ECO:0007669"/>
    <property type="project" value="InterPro"/>
</dbReference>